<dbReference type="EMBL" id="FQUZ01000037">
    <property type="protein sequence ID" value="SHF72388.1"/>
    <property type="molecule type" value="Genomic_DNA"/>
</dbReference>
<name>A0A1M5DZD3_9BURK</name>
<evidence type="ECO:0000256" key="8">
    <source>
        <dbReference type="ARBA" id="ARBA00022927"/>
    </source>
</evidence>
<dbReference type="Proteomes" id="UP000184327">
    <property type="component" value="Unassembled WGS sequence"/>
</dbReference>
<evidence type="ECO:0000256" key="7">
    <source>
        <dbReference type="ARBA" id="ARBA00022692"/>
    </source>
</evidence>
<evidence type="ECO:0000256" key="1">
    <source>
        <dbReference type="ARBA" id="ARBA00004533"/>
    </source>
</evidence>
<evidence type="ECO:0000313" key="11">
    <source>
        <dbReference type="EMBL" id="SHF72388.1"/>
    </source>
</evidence>
<evidence type="ECO:0000256" key="6">
    <source>
        <dbReference type="ARBA" id="ARBA00022519"/>
    </source>
</evidence>
<dbReference type="OrthoDB" id="8558191at2"/>
<evidence type="ECO:0000256" key="5">
    <source>
        <dbReference type="ARBA" id="ARBA00022475"/>
    </source>
</evidence>
<keyword evidence="7" id="KW-0812">Transmembrane</keyword>
<keyword evidence="9" id="KW-0472">Membrane</keyword>
<dbReference type="STRING" id="1122156.SAMN02745117_02495"/>
<evidence type="ECO:0000256" key="9">
    <source>
        <dbReference type="ARBA" id="ARBA00023136"/>
    </source>
</evidence>
<keyword evidence="12" id="KW-1185">Reference proteome</keyword>
<keyword evidence="5" id="KW-1003">Cell membrane</keyword>
<proteinExistence type="inferred from homology"/>
<comment type="similarity">
    <text evidence="2">Belongs to the GSP N family.</text>
</comment>
<protein>
    <recommendedName>
        <fullName evidence="3">Type II secretion system protein N</fullName>
    </recommendedName>
    <alternativeName>
        <fullName evidence="10">General secretion pathway protein N</fullName>
    </alternativeName>
</protein>
<evidence type="ECO:0000313" key="12">
    <source>
        <dbReference type="Proteomes" id="UP000184327"/>
    </source>
</evidence>
<evidence type="ECO:0000256" key="10">
    <source>
        <dbReference type="ARBA" id="ARBA00030772"/>
    </source>
</evidence>
<sequence>MRNTFSVSRPPRAPRVRARVRRWAVLGALLGAGLSLWLFAPARWLAAAVAQASQGQVQLQGARGSVWNGSAQLVLTGGRNSRDATALPGRLHWRIRPDWRGATLALWPDCCARQPLQVTVQAGWQRVRVAVGNHQSEWPTSLLQGLGAPWNTLQLDGQLQLAFEDYAVQWVQGRVLMQGQVQASLRHASSSLTTLRPMGSYRLIMQGEEAVTLSLVTDAGPLLLQGQGQWTGQRLRFQGQASAQPEHLPALSNLLSLMGRRDGPRAILSF</sequence>
<keyword evidence="6" id="KW-0997">Cell inner membrane</keyword>
<dbReference type="GO" id="GO:0015628">
    <property type="term" value="P:protein secretion by the type II secretion system"/>
    <property type="evidence" value="ECO:0007669"/>
    <property type="project" value="InterPro"/>
</dbReference>
<dbReference type="AlphaFoldDB" id="A0A1M5DZD3"/>
<accession>A0A1M5DZD3</accession>
<evidence type="ECO:0000256" key="2">
    <source>
        <dbReference type="ARBA" id="ARBA00007208"/>
    </source>
</evidence>
<dbReference type="Pfam" id="PF01203">
    <property type="entry name" value="T2SSN"/>
    <property type="match status" value="1"/>
</dbReference>
<comment type="subcellular location">
    <subcellularLocation>
        <location evidence="1">Cell inner membrane</location>
    </subcellularLocation>
</comment>
<evidence type="ECO:0000256" key="3">
    <source>
        <dbReference type="ARBA" id="ARBA00021563"/>
    </source>
</evidence>
<dbReference type="GO" id="GO:0015627">
    <property type="term" value="C:type II protein secretion system complex"/>
    <property type="evidence" value="ECO:0007669"/>
    <property type="project" value="InterPro"/>
</dbReference>
<keyword evidence="4" id="KW-0813">Transport</keyword>
<dbReference type="RefSeq" id="WP_073357002.1">
    <property type="nucleotide sequence ID" value="NZ_FQUZ01000037.1"/>
</dbReference>
<gene>
    <name evidence="11" type="ORF">SAMN02745117_02495</name>
</gene>
<dbReference type="GO" id="GO:0005886">
    <property type="term" value="C:plasma membrane"/>
    <property type="evidence" value="ECO:0007669"/>
    <property type="project" value="UniProtKB-SubCell"/>
</dbReference>
<dbReference type="InterPro" id="IPR022792">
    <property type="entry name" value="T2SS_protein-GspN"/>
</dbReference>
<evidence type="ECO:0000256" key="4">
    <source>
        <dbReference type="ARBA" id="ARBA00022448"/>
    </source>
</evidence>
<keyword evidence="8" id="KW-0653">Protein transport</keyword>
<organism evidence="11 12">
    <name type="scientific">Lampropedia hyalina DSM 16112</name>
    <dbReference type="NCBI Taxonomy" id="1122156"/>
    <lineage>
        <taxon>Bacteria</taxon>
        <taxon>Pseudomonadati</taxon>
        <taxon>Pseudomonadota</taxon>
        <taxon>Betaproteobacteria</taxon>
        <taxon>Burkholderiales</taxon>
        <taxon>Comamonadaceae</taxon>
        <taxon>Lampropedia</taxon>
    </lineage>
</organism>
<reference evidence="11 12" key="1">
    <citation type="submission" date="2016-11" db="EMBL/GenBank/DDBJ databases">
        <authorList>
            <person name="Jaros S."/>
            <person name="Januszkiewicz K."/>
            <person name="Wedrychowicz H."/>
        </authorList>
    </citation>
    <scope>NUCLEOTIDE SEQUENCE [LARGE SCALE GENOMIC DNA]</scope>
    <source>
        <strain evidence="11 12">DSM 16112</strain>
    </source>
</reference>